<dbReference type="InterPro" id="IPR004360">
    <property type="entry name" value="Glyas_Fos-R_dOase_dom"/>
</dbReference>
<dbReference type="InterPro" id="IPR050383">
    <property type="entry name" value="GlyoxalaseI/FosfomycinResist"/>
</dbReference>
<dbReference type="AlphaFoldDB" id="A0A4P2PY14"/>
<dbReference type="InterPro" id="IPR037523">
    <property type="entry name" value="VOC_core"/>
</dbReference>
<organism evidence="2 3">
    <name type="scientific">Sorangium cellulosum</name>
    <name type="common">Polyangium cellulosum</name>
    <dbReference type="NCBI Taxonomy" id="56"/>
    <lineage>
        <taxon>Bacteria</taxon>
        <taxon>Pseudomonadati</taxon>
        <taxon>Myxococcota</taxon>
        <taxon>Polyangia</taxon>
        <taxon>Polyangiales</taxon>
        <taxon>Polyangiaceae</taxon>
        <taxon>Sorangium</taxon>
    </lineage>
</organism>
<evidence type="ECO:0000313" key="2">
    <source>
        <dbReference type="EMBL" id="AUX21403.1"/>
    </source>
</evidence>
<reference evidence="2 3" key="1">
    <citation type="submission" date="2015-09" db="EMBL/GenBank/DDBJ databases">
        <title>Sorangium comparison.</title>
        <authorList>
            <person name="Zaburannyi N."/>
            <person name="Bunk B."/>
            <person name="Overmann J."/>
            <person name="Mueller R."/>
        </authorList>
    </citation>
    <scope>NUCLEOTIDE SEQUENCE [LARGE SCALE GENOMIC DNA]</scope>
    <source>
        <strain evidence="2 3">So ceGT47</strain>
    </source>
</reference>
<dbReference type="InterPro" id="IPR029068">
    <property type="entry name" value="Glyas_Bleomycin-R_OHBP_Dase"/>
</dbReference>
<name>A0A4P2PY14_SORCE</name>
<dbReference type="Gene3D" id="3.10.180.10">
    <property type="entry name" value="2,3-Dihydroxybiphenyl 1,2-Dioxygenase, domain 1"/>
    <property type="match status" value="1"/>
</dbReference>
<dbReference type="PANTHER" id="PTHR21366">
    <property type="entry name" value="GLYOXALASE FAMILY PROTEIN"/>
    <property type="match status" value="1"/>
</dbReference>
<dbReference type="EMBL" id="CP012670">
    <property type="protein sequence ID" value="AUX21403.1"/>
    <property type="molecule type" value="Genomic_DNA"/>
</dbReference>
<dbReference type="SUPFAM" id="SSF54593">
    <property type="entry name" value="Glyoxalase/Bleomycin resistance protein/Dihydroxybiphenyl dioxygenase"/>
    <property type="match status" value="1"/>
</dbReference>
<evidence type="ECO:0000259" key="1">
    <source>
        <dbReference type="PROSITE" id="PS51819"/>
    </source>
</evidence>
<feature type="domain" description="VOC" evidence="1">
    <location>
        <begin position="16"/>
        <end position="142"/>
    </location>
</feature>
<proteinExistence type="predicted"/>
<dbReference type="Proteomes" id="UP000295781">
    <property type="component" value="Chromosome"/>
</dbReference>
<protein>
    <submittedName>
        <fullName evidence="2">Glyoxalase</fullName>
    </submittedName>
</protein>
<sequence length="142" mass="15367">MKRCMSEPLSSRSSLSVHHLAVVVRDLQRAEAFYGGVLGLPVVRRWTDEAGAPRSVWLGLGGGAFLAVERVAADGPTRADEAPGWHCVALGIAPSEREGWRRRLAAAGVRIERESPYSMYARDPEGNLVALSHYPDEQGSTG</sequence>
<dbReference type="Pfam" id="PF00903">
    <property type="entry name" value="Glyoxalase"/>
    <property type="match status" value="1"/>
</dbReference>
<dbReference type="PROSITE" id="PS51819">
    <property type="entry name" value="VOC"/>
    <property type="match status" value="1"/>
</dbReference>
<evidence type="ECO:0000313" key="3">
    <source>
        <dbReference type="Proteomes" id="UP000295781"/>
    </source>
</evidence>
<accession>A0A4P2PY14</accession>
<gene>
    <name evidence="2" type="ORF">SOCEGT47_018860</name>
</gene>